<dbReference type="Gene3D" id="3.40.50.2020">
    <property type="match status" value="1"/>
</dbReference>
<protein>
    <submittedName>
        <fullName evidence="2">Predicted phosphoribosyltransferase</fullName>
    </submittedName>
</protein>
<evidence type="ECO:0000313" key="3">
    <source>
        <dbReference type="Proteomes" id="UP000184196"/>
    </source>
</evidence>
<dbReference type="RefSeq" id="WP_073166589.1">
    <property type="nucleotide sequence ID" value="NZ_FQUW01000033.1"/>
</dbReference>
<dbReference type="OrthoDB" id="9810066at2"/>
<evidence type="ECO:0000313" key="2">
    <source>
        <dbReference type="EMBL" id="SHF48805.1"/>
    </source>
</evidence>
<dbReference type="InterPro" id="IPR029057">
    <property type="entry name" value="PRTase-like"/>
</dbReference>
<proteinExistence type="predicted"/>
<dbReference type="EMBL" id="FQUW01000033">
    <property type="protein sequence ID" value="SHF48805.1"/>
    <property type="molecule type" value="Genomic_DNA"/>
</dbReference>
<dbReference type="Pfam" id="PF00156">
    <property type="entry name" value="Pribosyltran"/>
    <property type="match status" value="1"/>
</dbReference>
<dbReference type="SUPFAM" id="SSF53271">
    <property type="entry name" value="PRTase-like"/>
    <property type="match status" value="1"/>
</dbReference>
<keyword evidence="3" id="KW-1185">Reference proteome</keyword>
<name>A0A1M5C2B3_9FIRM</name>
<dbReference type="GO" id="GO:0016757">
    <property type="term" value="F:glycosyltransferase activity"/>
    <property type="evidence" value="ECO:0007669"/>
    <property type="project" value="UniProtKB-KW"/>
</dbReference>
<dbReference type="Gene3D" id="3.30.1310.20">
    <property type="entry name" value="PRTase-like"/>
    <property type="match status" value="1"/>
</dbReference>
<dbReference type="InterPro" id="IPR000836">
    <property type="entry name" value="PRTase_dom"/>
</dbReference>
<accession>A0A1M5C2B3</accession>
<dbReference type="AlphaFoldDB" id="A0A1M5C2B3"/>
<keyword evidence="2" id="KW-0328">Glycosyltransferase</keyword>
<dbReference type="CDD" id="cd06223">
    <property type="entry name" value="PRTases_typeI"/>
    <property type="match status" value="1"/>
</dbReference>
<organism evidence="2 3">
    <name type="scientific">Desulfofundulus australicus DSM 11792</name>
    <dbReference type="NCBI Taxonomy" id="1121425"/>
    <lineage>
        <taxon>Bacteria</taxon>
        <taxon>Bacillati</taxon>
        <taxon>Bacillota</taxon>
        <taxon>Clostridia</taxon>
        <taxon>Eubacteriales</taxon>
        <taxon>Peptococcaceae</taxon>
        <taxon>Desulfofundulus</taxon>
    </lineage>
</organism>
<dbReference type="Proteomes" id="UP000184196">
    <property type="component" value="Unassembled WGS sequence"/>
</dbReference>
<reference evidence="3" key="1">
    <citation type="submission" date="2016-11" db="EMBL/GenBank/DDBJ databases">
        <authorList>
            <person name="Varghese N."/>
            <person name="Submissions S."/>
        </authorList>
    </citation>
    <scope>NUCLEOTIDE SEQUENCE [LARGE SCALE GENOMIC DNA]</scope>
    <source>
        <strain evidence="3">DSM 11792</strain>
    </source>
</reference>
<keyword evidence="2" id="KW-0808">Transferase</keyword>
<sequence>MVFADRADAGRQLAGKLTGACKQKGIILAIPRGGVVVGAEISRQLDLPLDLVIPRKIGAPHNPEVAIGALTQDGTTVFNHQLLAVLGLKEKDVAGLVEEQRKEIERRLVLYRGDKEYPDYSGRCIIVVDDGIATGYTVIAALRWIRQKFRPEKLILAVPVAPVDSLDRLEKEVDQLVVLMAPEDFYAVGQFYQDFRQVTDREVIQLLKERRAVS</sequence>
<gene>
    <name evidence="2" type="ORF">SAMN02745218_02390</name>
</gene>
<evidence type="ECO:0000259" key="1">
    <source>
        <dbReference type="Pfam" id="PF00156"/>
    </source>
</evidence>
<feature type="domain" description="Phosphoribosyltransferase" evidence="1">
    <location>
        <begin position="12"/>
        <end position="176"/>
    </location>
</feature>